<dbReference type="Proteomes" id="UP001148629">
    <property type="component" value="Unassembled WGS sequence"/>
</dbReference>
<evidence type="ECO:0000313" key="1">
    <source>
        <dbReference type="EMBL" id="KAJ3544896.1"/>
    </source>
</evidence>
<organism evidence="1 2">
    <name type="scientific">Fusarium decemcellulare</name>
    <dbReference type="NCBI Taxonomy" id="57161"/>
    <lineage>
        <taxon>Eukaryota</taxon>
        <taxon>Fungi</taxon>
        <taxon>Dikarya</taxon>
        <taxon>Ascomycota</taxon>
        <taxon>Pezizomycotina</taxon>
        <taxon>Sordariomycetes</taxon>
        <taxon>Hypocreomycetidae</taxon>
        <taxon>Hypocreales</taxon>
        <taxon>Nectriaceae</taxon>
        <taxon>Fusarium</taxon>
        <taxon>Fusarium decemcellulare species complex</taxon>
    </lineage>
</organism>
<protein>
    <submittedName>
        <fullName evidence="1">Uncharacterized protein</fullName>
    </submittedName>
</protein>
<gene>
    <name evidence="1" type="ORF">NM208_g2786</name>
</gene>
<reference evidence="1" key="1">
    <citation type="submission" date="2022-08" db="EMBL/GenBank/DDBJ databases">
        <title>Genome Sequence of Fusarium decemcellulare.</title>
        <authorList>
            <person name="Buettner E."/>
        </authorList>
    </citation>
    <scope>NUCLEOTIDE SEQUENCE</scope>
    <source>
        <strain evidence="1">Babe19</strain>
    </source>
</reference>
<comment type="caution">
    <text evidence="1">The sequence shown here is derived from an EMBL/GenBank/DDBJ whole genome shotgun (WGS) entry which is preliminary data.</text>
</comment>
<sequence length="434" mass="48864">MPPTKSSRYSTSRQKACRACSSAKAKCDRKPTCGRCALRGLTCNYLVAESTRDVQDTILFDETQMDFSVTTPDTVNNLQVPLPREETPSSTVPSVENIGNTPNSSSSAAFETQVLSLGDTTAKAHKKDSEYLNFSGLELVCPINSDDIRNRWLNSYVPFPGQAVKEYTPSVMSFVYRVLKSYASMMVRGRGIPPFIHASQVTATSITPPLSTCLSLVRICEQSLPGSEEVATDVIQREMNNLYERHEAYDDINLLAAFQAYLVYSMVLFFHLNSRGPATFLRQAIINLQEIACASSRRGLVCLSEQQGIRPKWEAWIVAEARRRTLFTMYFFDNVLSAQDGLSIYLGTELQGLPAPSSKPLWQSSIRNDWERAYNIHLAEWADRPFRIDELWPIPQVLDEDGIVERRGRVDRWLERMDEYGTMLYAVTSCTHGG</sequence>
<evidence type="ECO:0000313" key="2">
    <source>
        <dbReference type="Proteomes" id="UP001148629"/>
    </source>
</evidence>
<name>A0ACC1SRE0_9HYPO</name>
<accession>A0ACC1SRE0</accession>
<dbReference type="EMBL" id="JANRMS010000174">
    <property type="protein sequence ID" value="KAJ3544896.1"/>
    <property type="molecule type" value="Genomic_DNA"/>
</dbReference>
<keyword evidence="2" id="KW-1185">Reference proteome</keyword>
<proteinExistence type="predicted"/>